<dbReference type="InterPro" id="IPR042301">
    <property type="entry name" value="GH115_sf"/>
</dbReference>
<reference evidence="4 5" key="1">
    <citation type="journal article" date="2016" name="Nat. Commun.">
        <title>Ectomycorrhizal ecology is imprinted in the genome of the dominant symbiotic fungus Cenococcum geophilum.</title>
        <authorList>
            <consortium name="DOE Joint Genome Institute"/>
            <person name="Peter M."/>
            <person name="Kohler A."/>
            <person name="Ohm R.A."/>
            <person name="Kuo A."/>
            <person name="Krutzmann J."/>
            <person name="Morin E."/>
            <person name="Arend M."/>
            <person name="Barry K.W."/>
            <person name="Binder M."/>
            <person name="Choi C."/>
            <person name="Clum A."/>
            <person name="Copeland A."/>
            <person name="Grisel N."/>
            <person name="Haridas S."/>
            <person name="Kipfer T."/>
            <person name="LaButti K."/>
            <person name="Lindquist E."/>
            <person name="Lipzen A."/>
            <person name="Maire R."/>
            <person name="Meier B."/>
            <person name="Mihaltcheva S."/>
            <person name="Molinier V."/>
            <person name="Murat C."/>
            <person name="Poggeler S."/>
            <person name="Quandt C.A."/>
            <person name="Sperisen C."/>
            <person name="Tritt A."/>
            <person name="Tisserant E."/>
            <person name="Crous P.W."/>
            <person name="Henrissat B."/>
            <person name="Nehls U."/>
            <person name="Egli S."/>
            <person name="Spatafora J.W."/>
            <person name="Grigoriev I.V."/>
            <person name="Martin F.M."/>
        </authorList>
    </citation>
    <scope>NUCLEOTIDE SEQUENCE [LARGE SCALE GENOMIC DNA]</scope>
    <source>
        <strain evidence="4 5">CBS 207.34</strain>
    </source>
</reference>
<gene>
    <name evidence="4" type="ORF">AOQ84DRAFT_316464</name>
</gene>
<keyword evidence="2" id="KW-0472">Membrane</keyword>
<dbReference type="PANTHER" id="PTHR37842">
    <property type="match status" value="1"/>
</dbReference>
<organism evidence="4 5">
    <name type="scientific">Glonium stellatum</name>
    <dbReference type="NCBI Taxonomy" id="574774"/>
    <lineage>
        <taxon>Eukaryota</taxon>
        <taxon>Fungi</taxon>
        <taxon>Dikarya</taxon>
        <taxon>Ascomycota</taxon>
        <taxon>Pezizomycotina</taxon>
        <taxon>Dothideomycetes</taxon>
        <taxon>Pleosporomycetidae</taxon>
        <taxon>Gloniales</taxon>
        <taxon>Gloniaceae</taxon>
        <taxon>Glonium</taxon>
    </lineage>
</organism>
<accession>A0A8E2JU72</accession>
<evidence type="ECO:0000256" key="2">
    <source>
        <dbReference type="SAM" id="Phobius"/>
    </source>
</evidence>
<evidence type="ECO:0000256" key="1">
    <source>
        <dbReference type="ARBA" id="ARBA00022801"/>
    </source>
</evidence>
<dbReference type="GO" id="GO:0016787">
    <property type="term" value="F:hydrolase activity"/>
    <property type="evidence" value="ECO:0007669"/>
    <property type="project" value="UniProtKB-KW"/>
</dbReference>
<dbReference type="Pfam" id="PF17829">
    <property type="entry name" value="GH115_C"/>
    <property type="match status" value="1"/>
</dbReference>
<evidence type="ECO:0000313" key="5">
    <source>
        <dbReference type="Proteomes" id="UP000250140"/>
    </source>
</evidence>
<proteinExistence type="predicted"/>
<keyword evidence="2" id="KW-0812">Transmembrane</keyword>
<feature type="transmembrane region" description="Helical" evidence="2">
    <location>
        <begin position="37"/>
        <end position="56"/>
    </location>
</feature>
<dbReference type="Pfam" id="PF15979">
    <property type="entry name" value="Glyco_hydro_115"/>
    <property type="match status" value="1"/>
</dbReference>
<dbReference type="PANTHER" id="PTHR37842:SF2">
    <property type="entry name" value="GYLCOSYL HYDROLASE 115 C-TERMINAL DOMAIN-CONTAINING PROTEIN"/>
    <property type="match status" value="1"/>
</dbReference>
<dbReference type="InterPro" id="IPR031924">
    <property type="entry name" value="GH115"/>
</dbReference>
<dbReference type="Gene3D" id="1.20.58.2150">
    <property type="match status" value="1"/>
</dbReference>
<dbReference type="OrthoDB" id="4849794at2759"/>
<dbReference type="Gene3D" id="2.60.120.1620">
    <property type="match status" value="1"/>
</dbReference>
<protein>
    <submittedName>
        <fullName evidence="4">Glycoside hydrolase family 115 protein</fullName>
    </submittedName>
</protein>
<evidence type="ECO:0000313" key="4">
    <source>
        <dbReference type="EMBL" id="OCL09764.1"/>
    </source>
</evidence>
<sequence>MRMQDEVCPLGVPGSTVFNVERRPGCRRKAGRESPWNLLDSVFSIFIFLLAFLRAAHALGHNATIGFDGAPDHLKLATLSTSVQLILDAADWPGVLRVADDLAVDFGRVTGVNGSVSVTNGANISPLNASMIFNITRKSNWDVPGAKTKPKGGVIIAGTLGRSAIIDGLVKQGKIDVGSINGQWEAFESQVVRSPMQGVDQALVIAGSDKRGTIYGLYDISEQIGVSPWYYWADVPPKNHDMICALPTIKVQASPSVKYRGFFLNDEAPALTGFINAKYPAGKYGPGFNADFYSTVFELLLRLKANYLWPAQWNSMFNVDDVRNQPLADEYGIVMGTSHTEPMMRATKEWNVFGHGPWQWNLNNASIYPFFVEGAKRAKLYEGVMTMGMRGSGDTAMSSGIETDMLENIVETQRQILTNVYGNATVPQMWCLYKEVQGYYEAGMRVPDDITLLWTEDNWGNIRRLPIPSETNRSGGAGVYYHFDYVGDPRDYKWINTIQLQKTWEQMSQAYVRQAKTIWIVNVGDLKPLEIPISHFFDLAYDINRWGADSVPEWLKLWATREFGSDVAQDIADVVDRYGFLAARRKYELVEPNTYSILNYEEADTVLADWVALGRKAQDISDNLPAAAKPAFFEMVLHPVLAGGNFIDIQISSAKNQLYAAQGRNSANYIAQNVLDKFNYDHRLTVRYNTLLDGKWNHMMDQTHFGYAGYWQQPMRQATPPLQYVQTLERDLAGDMGVSVEASNGSVPGDDQYHTNGGETLSLPPMDPYGPKRWIEIFSMGTNAFTWKVSAAPFVQFSQTAGTLSPNASNPDIRIYVSIDWSACPPGSNTTVINITSSTNYGTQYSMPTINLPYNHTVLPSNFTSGFVESDAHLAMEAEHYTKLTPASNLTYTLLLGNGRTLSALTLSDYLAPSLTTSTAPLLEYDFYTFTPTTNSTAVNLTLILGAGLNTTPSRPLTYAAQIDDLPVQKRAYIIDQPAGAWPIGWYQAVAQASWQNTTSWGALPTGQHKLKIWLLEPGVVLQKLVLDLGGVRKSYLGPPESYRVGA</sequence>
<dbReference type="InterPro" id="IPR029018">
    <property type="entry name" value="Hex-like_dom2"/>
</dbReference>
<dbReference type="EMBL" id="KV749368">
    <property type="protein sequence ID" value="OCL09764.1"/>
    <property type="molecule type" value="Genomic_DNA"/>
</dbReference>
<keyword evidence="5" id="KW-1185">Reference proteome</keyword>
<keyword evidence="2" id="KW-1133">Transmembrane helix</keyword>
<evidence type="ECO:0000259" key="3">
    <source>
        <dbReference type="Pfam" id="PF17829"/>
    </source>
</evidence>
<dbReference type="Proteomes" id="UP000250140">
    <property type="component" value="Unassembled WGS sequence"/>
</dbReference>
<keyword evidence="1 4" id="KW-0378">Hydrolase</keyword>
<dbReference type="Gene3D" id="3.20.20.520">
    <property type="entry name" value="Glycosyl hydrolase family 115"/>
    <property type="match status" value="1"/>
</dbReference>
<dbReference type="AlphaFoldDB" id="A0A8E2JU72"/>
<dbReference type="InterPro" id="IPR041437">
    <property type="entry name" value="GH115_C"/>
</dbReference>
<feature type="domain" description="Gylcosyl hydrolase 115 C-terminal" evidence="3">
    <location>
        <begin position="866"/>
        <end position="1041"/>
    </location>
</feature>
<name>A0A8E2JU72_9PEZI</name>
<dbReference type="Gene3D" id="3.30.379.10">
    <property type="entry name" value="Chitobiase/beta-hexosaminidase domain 2-like"/>
    <property type="match status" value="1"/>
</dbReference>